<evidence type="ECO:0000256" key="5">
    <source>
        <dbReference type="ARBA" id="ARBA00022833"/>
    </source>
</evidence>
<dbReference type="PROSITE" id="PS00028">
    <property type="entry name" value="ZINC_FINGER_C2H2_1"/>
    <property type="match status" value="3"/>
</dbReference>
<comment type="subcellular location">
    <subcellularLocation>
        <location evidence="1">Nucleus</location>
    </subcellularLocation>
</comment>
<dbReference type="AlphaFoldDB" id="A0AAD9JRV7"/>
<evidence type="ECO:0000256" key="1">
    <source>
        <dbReference type="ARBA" id="ARBA00004123"/>
    </source>
</evidence>
<dbReference type="PROSITE" id="PS50157">
    <property type="entry name" value="ZINC_FINGER_C2H2_2"/>
    <property type="match status" value="3"/>
</dbReference>
<dbReference type="PANTHER" id="PTHR24394">
    <property type="entry name" value="ZINC FINGER PROTEIN"/>
    <property type="match status" value="1"/>
</dbReference>
<dbReference type="Pfam" id="PF13912">
    <property type="entry name" value="zf-C2H2_6"/>
    <property type="match status" value="1"/>
</dbReference>
<dbReference type="GO" id="GO:0008270">
    <property type="term" value="F:zinc ion binding"/>
    <property type="evidence" value="ECO:0007669"/>
    <property type="project" value="UniProtKB-KW"/>
</dbReference>
<evidence type="ECO:0000256" key="8">
    <source>
        <dbReference type="SAM" id="MobiDB-lite"/>
    </source>
</evidence>
<accession>A0AAD9JRV7</accession>
<organism evidence="10 11">
    <name type="scientific">Paralvinella palmiformis</name>
    <dbReference type="NCBI Taxonomy" id="53620"/>
    <lineage>
        <taxon>Eukaryota</taxon>
        <taxon>Metazoa</taxon>
        <taxon>Spiralia</taxon>
        <taxon>Lophotrochozoa</taxon>
        <taxon>Annelida</taxon>
        <taxon>Polychaeta</taxon>
        <taxon>Sedentaria</taxon>
        <taxon>Canalipalpata</taxon>
        <taxon>Terebellida</taxon>
        <taxon>Terebelliformia</taxon>
        <taxon>Alvinellidae</taxon>
        <taxon>Paralvinella</taxon>
    </lineage>
</organism>
<dbReference type="SMART" id="SM00355">
    <property type="entry name" value="ZnF_C2H2"/>
    <property type="match status" value="3"/>
</dbReference>
<evidence type="ECO:0000259" key="9">
    <source>
        <dbReference type="PROSITE" id="PS50157"/>
    </source>
</evidence>
<dbReference type="Gene3D" id="3.30.160.60">
    <property type="entry name" value="Classic Zinc Finger"/>
    <property type="match status" value="2"/>
</dbReference>
<dbReference type="GO" id="GO:0000981">
    <property type="term" value="F:DNA-binding transcription factor activity, RNA polymerase II-specific"/>
    <property type="evidence" value="ECO:0007669"/>
    <property type="project" value="TreeGrafter"/>
</dbReference>
<evidence type="ECO:0000256" key="3">
    <source>
        <dbReference type="ARBA" id="ARBA00022737"/>
    </source>
</evidence>
<keyword evidence="5" id="KW-0862">Zinc</keyword>
<feature type="domain" description="C2H2-type" evidence="9">
    <location>
        <begin position="38"/>
        <end position="63"/>
    </location>
</feature>
<evidence type="ECO:0000256" key="2">
    <source>
        <dbReference type="ARBA" id="ARBA00022723"/>
    </source>
</evidence>
<feature type="region of interest" description="Disordered" evidence="8">
    <location>
        <begin position="1"/>
        <end position="21"/>
    </location>
</feature>
<protein>
    <recommendedName>
        <fullName evidence="9">C2H2-type domain-containing protein</fullName>
    </recommendedName>
</protein>
<keyword evidence="6" id="KW-0539">Nucleus</keyword>
<evidence type="ECO:0000256" key="4">
    <source>
        <dbReference type="ARBA" id="ARBA00022771"/>
    </source>
</evidence>
<sequence>MRQSDDDVDGDGDDDHHDDDADAAETNIVYGFALFAKIRCSFCEKNYSHPKAVRRHERAAHFGVFTYRCHICGKGFQNKDNMTGHLSEHTGGKFYKCGVCGVEFRWRASLDCHVKKRHNNIAQNL</sequence>
<dbReference type="Proteomes" id="UP001208570">
    <property type="component" value="Unassembled WGS sequence"/>
</dbReference>
<evidence type="ECO:0000313" key="10">
    <source>
        <dbReference type="EMBL" id="KAK2157791.1"/>
    </source>
</evidence>
<keyword evidence="11" id="KW-1185">Reference proteome</keyword>
<proteinExistence type="predicted"/>
<comment type="caution">
    <text evidence="10">The sequence shown here is derived from an EMBL/GenBank/DDBJ whole genome shotgun (WGS) entry which is preliminary data.</text>
</comment>
<keyword evidence="4 7" id="KW-0863">Zinc-finger</keyword>
<dbReference type="PANTHER" id="PTHR24394:SF29">
    <property type="entry name" value="MYONEURIN"/>
    <property type="match status" value="1"/>
</dbReference>
<keyword evidence="2" id="KW-0479">Metal-binding</keyword>
<name>A0AAD9JRV7_9ANNE</name>
<dbReference type="InterPro" id="IPR036236">
    <property type="entry name" value="Znf_C2H2_sf"/>
</dbReference>
<evidence type="ECO:0000256" key="6">
    <source>
        <dbReference type="ARBA" id="ARBA00023242"/>
    </source>
</evidence>
<keyword evidence="3" id="KW-0677">Repeat</keyword>
<feature type="domain" description="C2H2-type" evidence="9">
    <location>
        <begin position="67"/>
        <end position="94"/>
    </location>
</feature>
<evidence type="ECO:0000313" key="11">
    <source>
        <dbReference type="Proteomes" id="UP001208570"/>
    </source>
</evidence>
<feature type="compositionally biased region" description="Acidic residues" evidence="8">
    <location>
        <begin position="1"/>
        <end position="13"/>
    </location>
</feature>
<gene>
    <name evidence="10" type="ORF">LSH36_184g01013</name>
</gene>
<dbReference type="EMBL" id="JAODUP010000184">
    <property type="protein sequence ID" value="KAK2157791.1"/>
    <property type="molecule type" value="Genomic_DNA"/>
</dbReference>
<evidence type="ECO:0000256" key="7">
    <source>
        <dbReference type="PROSITE-ProRule" id="PRU00042"/>
    </source>
</evidence>
<dbReference type="InterPro" id="IPR013087">
    <property type="entry name" value="Znf_C2H2_type"/>
</dbReference>
<reference evidence="10" key="1">
    <citation type="journal article" date="2023" name="Mol. Biol. Evol.">
        <title>Third-Generation Sequencing Reveals the Adaptive Role of the Epigenome in Three Deep-Sea Polychaetes.</title>
        <authorList>
            <person name="Perez M."/>
            <person name="Aroh O."/>
            <person name="Sun Y."/>
            <person name="Lan Y."/>
            <person name="Juniper S.K."/>
            <person name="Young C.R."/>
            <person name="Angers B."/>
            <person name="Qian P.Y."/>
        </authorList>
    </citation>
    <scope>NUCLEOTIDE SEQUENCE</scope>
    <source>
        <strain evidence="10">P08H-3</strain>
    </source>
</reference>
<dbReference type="SUPFAM" id="SSF57667">
    <property type="entry name" value="beta-beta-alpha zinc fingers"/>
    <property type="match status" value="2"/>
</dbReference>
<feature type="domain" description="C2H2-type" evidence="9">
    <location>
        <begin position="95"/>
        <end position="123"/>
    </location>
</feature>
<dbReference type="GO" id="GO:0005634">
    <property type="term" value="C:nucleus"/>
    <property type="evidence" value="ECO:0007669"/>
    <property type="project" value="UniProtKB-SubCell"/>
</dbReference>